<proteinExistence type="predicted"/>
<evidence type="ECO:0000256" key="2">
    <source>
        <dbReference type="ARBA" id="ARBA00012652"/>
    </source>
</evidence>
<dbReference type="Pfam" id="PF08531">
    <property type="entry name" value="Bac_rhamnosid_N"/>
    <property type="match status" value="1"/>
</dbReference>
<name>A0A6I6JRK0_9BACT</name>
<gene>
    <name evidence="8" type="ORF">GM418_03680</name>
</gene>
<organism evidence="8 9">
    <name type="scientific">Maribellus comscasis</name>
    <dbReference type="NCBI Taxonomy" id="2681766"/>
    <lineage>
        <taxon>Bacteria</taxon>
        <taxon>Pseudomonadati</taxon>
        <taxon>Bacteroidota</taxon>
        <taxon>Bacteroidia</taxon>
        <taxon>Marinilabiliales</taxon>
        <taxon>Prolixibacteraceae</taxon>
        <taxon>Maribellus</taxon>
    </lineage>
</organism>
<dbReference type="EMBL" id="CP046401">
    <property type="protein sequence ID" value="QGY42782.1"/>
    <property type="molecule type" value="Genomic_DNA"/>
</dbReference>
<dbReference type="GO" id="GO:0030596">
    <property type="term" value="F:alpha-L-rhamnosidase activity"/>
    <property type="evidence" value="ECO:0007669"/>
    <property type="project" value="UniProtKB-EC"/>
</dbReference>
<evidence type="ECO:0000313" key="9">
    <source>
        <dbReference type="Proteomes" id="UP000428260"/>
    </source>
</evidence>
<dbReference type="InterPro" id="IPR035396">
    <property type="entry name" value="Bac_rhamnosid6H"/>
</dbReference>
<dbReference type="EC" id="3.2.1.40" evidence="2"/>
<dbReference type="Pfam" id="PF25788">
    <property type="entry name" value="Ig_Rha78A_N"/>
    <property type="match status" value="1"/>
</dbReference>
<dbReference type="Pfam" id="PF17389">
    <property type="entry name" value="Bac_rhamnosid6H"/>
    <property type="match status" value="1"/>
</dbReference>
<evidence type="ECO:0000313" key="8">
    <source>
        <dbReference type="EMBL" id="QGY42782.1"/>
    </source>
</evidence>
<feature type="domain" description="Alpha-L-rhamnosidase concanavalin-like" evidence="4">
    <location>
        <begin position="347"/>
        <end position="441"/>
    </location>
</feature>
<evidence type="ECO:0000256" key="3">
    <source>
        <dbReference type="ARBA" id="ARBA00022801"/>
    </source>
</evidence>
<dbReference type="InterPro" id="IPR016007">
    <property type="entry name" value="Alpha_rhamnosid"/>
</dbReference>
<dbReference type="Gene3D" id="2.60.420.10">
    <property type="entry name" value="Maltose phosphorylase, domain 3"/>
    <property type="match status" value="1"/>
</dbReference>
<keyword evidence="9" id="KW-1185">Reference proteome</keyword>
<accession>A0A6I6JRK0</accession>
<dbReference type="InterPro" id="IPR013737">
    <property type="entry name" value="Bac_rhamnosid_N"/>
</dbReference>
<dbReference type="PANTHER" id="PTHR33307:SF6">
    <property type="entry name" value="ALPHA-RHAMNOSIDASE (EUROFUNG)-RELATED"/>
    <property type="match status" value="1"/>
</dbReference>
<feature type="domain" description="Alpha-L-rhamnosidase six-hairpin glycosidase" evidence="6">
    <location>
        <begin position="448"/>
        <end position="784"/>
    </location>
</feature>
<feature type="domain" description="Bacterial alpha-L-rhamnosidase N-terminal" evidence="5">
    <location>
        <begin position="174"/>
        <end position="331"/>
    </location>
</feature>
<protein>
    <recommendedName>
        <fullName evidence="2">alpha-L-rhamnosidase</fullName>
        <ecNumber evidence="2">3.2.1.40</ecNumber>
    </recommendedName>
</protein>
<dbReference type="Gene3D" id="2.60.40.10">
    <property type="entry name" value="Immunoglobulins"/>
    <property type="match status" value="1"/>
</dbReference>
<dbReference type="RefSeq" id="WP_158863260.1">
    <property type="nucleotide sequence ID" value="NZ_CP046401.1"/>
</dbReference>
<dbReference type="Gene3D" id="1.50.10.10">
    <property type="match status" value="1"/>
</dbReference>
<sequence>MNRLPVFFIPAVLFLLWSCSSENHLVVYDLKCENLTNPTAIDKTVPRFSWKIQSPENGTEQKAFQILVASAIDLLEEEKSDFWDSGKIESASGIFVPYKGKELSSGMAAFWKIRVWDNEGNVSDWSTPAMFGIGLLTEDSWQAEYIAYNPGAGFSECPQLFKSFDVEDSDSKYLLHVNSLGYHEVYINGQKAGNGVLTPAVSQFNKRSLINTYDVSALVKKGGNDLLIWLGSGWYTSGLPGVVNDGPVVRAQLEKVDGEKKQTIVVTNTDWKGRASSYTRHGNWRPNQFGGEIVNGTLTKNDFKTDEPDREWKPVSVVNIPVHAVSPQMTELNTVQDTIQPAAVIQIAADTFLVDMGKNLTGWLEFHFQDLKSGQEIKLEYCDHLTKEGKFNYRNQYDIYIASGTAPEIFINKFNYHGFRYVEVTGLSEMPDIDSVQAYLIRTDYEVASGFECSDPDLNAIHDMLHYTFQCLSIGGDLVDCPQIERLGYGGDGNASTVTAQTMYNLGPLYSNWLQAWADVVREDGGMPHTAPNPYRAGGGPYWCGFIITATWNTFLNYGDTLLLKKYYPVMQKWLGYVDKYSVDGLLKRWPDTDYRGWYLGDWATPEGIDQTAEASVDVVNNSFVAVCYDNMQKIAGILGKANDKKMYARKKDQLQKTIHKTFFDESDNTYGTGTQIDLAFPLIAGAVPEKELENVKEALYNEINVNRNGHFACGLVGLPVLTEWATKNQKSGLMYSMMKKRDYPGYLYMIDNGATTTWEHWDGARSRIHNCYNGTGSWFYQAVGGIFPLEDFPAYRKVRIQPQIPEGVTWAKTFKETPWGKLSVNWKIEAGKMDMEIEIPVGVEAEVVIPDGVEEYSLEGKKYALQNDDLPVSIKSGKYNVSYVID</sequence>
<evidence type="ECO:0000259" key="5">
    <source>
        <dbReference type="Pfam" id="PF08531"/>
    </source>
</evidence>
<dbReference type="SUPFAM" id="SSF48208">
    <property type="entry name" value="Six-hairpin glycosidases"/>
    <property type="match status" value="1"/>
</dbReference>
<dbReference type="PIRSF" id="PIRSF010631">
    <property type="entry name" value="A-rhamnsds"/>
    <property type="match status" value="1"/>
</dbReference>
<feature type="domain" description="Alpha-L-rhamnosidase C-terminal" evidence="7">
    <location>
        <begin position="791"/>
        <end position="863"/>
    </location>
</feature>
<dbReference type="Pfam" id="PF17390">
    <property type="entry name" value="Bac_rhamnosid_C"/>
    <property type="match status" value="1"/>
</dbReference>
<dbReference type="Gene3D" id="2.60.120.260">
    <property type="entry name" value="Galactose-binding domain-like"/>
    <property type="match status" value="2"/>
</dbReference>
<dbReference type="PANTHER" id="PTHR33307">
    <property type="entry name" value="ALPHA-RHAMNOSIDASE (EUROFUNG)"/>
    <property type="match status" value="1"/>
</dbReference>
<dbReference type="InterPro" id="IPR012341">
    <property type="entry name" value="6hp_glycosidase-like_sf"/>
</dbReference>
<dbReference type="Pfam" id="PF05592">
    <property type="entry name" value="Bac_rhamnosid"/>
    <property type="match status" value="1"/>
</dbReference>
<dbReference type="InterPro" id="IPR008928">
    <property type="entry name" value="6-hairpin_glycosidase_sf"/>
</dbReference>
<evidence type="ECO:0000259" key="7">
    <source>
        <dbReference type="Pfam" id="PF17390"/>
    </source>
</evidence>
<evidence type="ECO:0000259" key="6">
    <source>
        <dbReference type="Pfam" id="PF17389"/>
    </source>
</evidence>
<dbReference type="GO" id="GO:0005975">
    <property type="term" value="P:carbohydrate metabolic process"/>
    <property type="evidence" value="ECO:0007669"/>
    <property type="project" value="InterPro"/>
</dbReference>
<dbReference type="InterPro" id="IPR008902">
    <property type="entry name" value="Rhamnosid_concanavalin"/>
</dbReference>
<comment type="catalytic activity">
    <reaction evidence="1">
        <text>Hydrolysis of terminal non-reducing alpha-L-rhamnose residues in alpha-L-rhamnosides.</text>
        <dbReference type="EC" id="3.2.1.40"/>
    </reaction>
</comment>
<dbReference type="InterPro" id="IPR013783">
    <property type="entry name" value="Ig-like_fold"/>
</dbReference>
<keyword evidence="3" id="KW-0378">Hydrolase</keyword>
<dbReference type="KEGG" id="mcos:GM418_03680"/>
<reference evidence="8 9" key="1">
    <citation type="submission" date="2019-11" db="EMBL/GenBank/DDBJ databases">
        <authorList>
            <person name="Zheng R.K."/>
            <person name="Sun C.M."/>
        </authorList>
    </citation>
    <scope>NUCLEOTIDE SEQUENCE [LARGE SCALE GENOMIC DNA]</scope>
    <source>
        <strain evidence="8 9">WC007</strain>
    </source>
</reference>
<dbReference type="Proteomes" id="UP000428260">
    <property type="component" value="Chromosome"/>
</dbReference>
<dbReference type="AlphaFoldDB" id="A0A6I6JRK0"/>
<evidence type="ECO:0000256" key="1">
    <source>
        <dbReference type="ARBA" id="ARBA00001445"/>
    </source>
</evidence>
<evidence type="ECO:0000259" key="4">
    <source>
        <dbReference type="Pfam" id="PF05592"/>
    </source>
</evidence>
<dbReference type="InterPro" id="IPR035398">
    <property type="entry name" value="Bac_rhamnosid_C"/>
</dbReference>